<dbReference type="InParanoid" id="A8P310"/>
<proteinExistence type="predicted"/>
<dbReference type="RefSeq" id="XP_001838443.1">
    <property type="nucleotide sequence ID" value="XM_001838391.1"/>
</dbReference>
<dbReference type="OrthoDB" id="3053056at2759"/>
<dbReference type="GeneID" id="6015030"/>
<comment type="caution">
    <text evidence="1">The sequence shown here is derived from an EMBL/GenBank/DDBJ whole genome shotgun (WGS) entry which is preliminary data.</text>
</comment>
<dbReference type="AlphaFoldDB" id="A8P310"/>
<sequence length="236" mass="27722">MEERFPPAITKDFMARYGHLPKELLPWRMNPKDPQTAKEWRIALTKLLPSPNIPHGLRLRPGHQFQPPRFNFGWAVDDLTIRDIAYRCGFPRFFNDSSQSPNSESTPVLYWQAASKLLQGVLSEKFPDVLKEVPGPIRIEKVIGPKGDDRTMCIVLADSLRTGNRKPKQEHIDTLREFFGIGTKEEGKYEPYGGPEPMWWLDSFYRTWKWCYSWEYEAENDLRDWRTLMPGGRHRR</sequence>
<organism evidence="1 2">
    <name type="scientific">Coprinopsis cinerea (strain Okayama-7 / 130 / ATCC MYA-4618 / FGSC 9003)</name>
    <name type="common">Inky cap fungus</name>
    <name type="synonym">Hormographiella aspergillata</name>
    <dbReference type="NCBI Taxonomy" id="240176"/>
    <lineage>
        <taxon>Eukaryota</taxon>
        <taxon>Fungi</taxon>
        <taxon>Dikarya</taxon>
        <taxon>Basidiomycota</taxon>
        <taxon>Agaricomycotina</taxon>
        <taxon>Agaricomycetes</taxon>
        <taxon>Agaricomycetidae</taxon>
        <taxon>Agaricales</taxon>
        <taxon>Agaricineae</taxon>
        <taxon>Psathyrellaceae</taxon>
        <taxon>Coprinopsis</taxon>
    </lineage>
</organism>
<dbReference type="VEuPathDB" id="FungiDB:CC1G_09071"/>
<keyword evidence="2" id="KW-1185">Reference proteome</keyword>
<protein>
    <submittedName>
        <fullName evidence="1">Uncharacterized protein</fullName>
    </submittedName>
</protein>
<evidence type="ECO:0000313" key="2">
    <source>
        <dbReference type="Proteomes" id="UP000001861"/>
    </source>
</evidence>
<gene>
    <name evidence="1" type="ORF">CC1G_09071</name>
</gene>
<accession>A8P310</accession>
<evidence type="ECO:0000313" key="1">
    <source>
        <dbReference type="EMBL" id="EAU83377.1"/>
    </source>
</evidence>
<dbReference type="KEGG" id="cci:CC1G_09071"/>
<dbReference type="EMBL" id="AACS02000004">
    <property type="protein sequence ID" value="EAU83377.1"/>
    <property type="molecule type" value="Genomic_DNA"/>
</dbReference>
<dbReference type="Proteomes" id="UP000001861">
    <property type="component" value="Unassembled WGS sequence"/>
</dbReference>
<reference evidence="1 2" key="1">
    <citation type="journal article" date="2010" name="Proc. Natl. Acad. Sci. U.S.A.">
        <title>Insights into evolution of multicellular fungi from the assembled chromosomes of the mushroom Coprinopsis cinerea (Coprinus cinereus).</title>
        <authorList>
            <person name="Stajich J.E."/>
            <person name="Wilke S.K."/>
            <person name="Ahren D."/>
            <person name="Au C.H."/>
            <person name="Birren B.W."/>
            <person name="Borodovsky M."/>
            <person name="Burns C."/>
            <person name="Canback B."/>
            <person name="Casselton L.A."/>
            <person name="Cheng C.K."/>
            <person name="Deng J."/>
            <person name="Dietrich F.S."/>
            <person name="Fargo D.C."/>
            <person name="Farman M.L."/>
            <person name="Gathman A.C."/>
            <person name="Goldberg J."/>
            <person name="Guigo R."/>
            <person name="Hoegger P.J."/>
            <person name="Hooker J.B."/>
            <person name="Huggins A."/>
            <person name="James T.Y."/>
            <person name="Kamada T."/>
            <person name="Kilaru S."/>
            <person name="Kodira C."/>
            <person name="Kues U."/>
            <person name="Kupfer D."/>
            <person name="Kwan H.S."/>
            <person name="Lomsadze A."/>
            <person name="Li W."/>
            <person name="Lilly W.W."/>
            <person name="Ma L.J."/>
            <person name="Mackey A.J."/>
            <person name="Manning G."/>
            <person name="Martin F."/>
            <person name="Muraguchi H."/>
            <person name="Natvig D.O."/>
            <person name="Palmerini H."/>
            <person name="Ramesh M.A."/>
            <person name="Rehmeyer C.J."/>
            <person name="Roe B.A."/>
            <person name="Shenoy N."/>
            <person name="Stanke M."/>
            <person name="Ter-Hovhannisyan V."/>
            <person name="Tunlid A."/>
            <person name="Velagapudi R."/>
            <person name="Vision T.J."/>
            <person name="Zeng Q."/>
            <person name="Zolan M.E."/>
            <person name="Pukkila P.J."/>
        </authorList>
    </citation>
    <scope>NUCLEOTIDE SEQUENCE [LARGE SCALE GENOMIC DNA]</scope>
    <source>
        <strain evidence="2">Okayama-7 / 130 / ATCC MYA-4618 / FGSC 9003</strain>
    </source>
</reference>
<name>A8P310_COPC7</name>